<dbReference type="Gene3D" id="3.40.50.300">
    <property type="entry name" value="P-loop containing nucleotide triphosphate hydrolases"/>
    <property type="match status" value="1"/>
</dbReference>
<dbReference type="SUPFAM" id="SSF52540">
    <property type="entry name" value="P-loop containing nucleoside triphosphate hydrolases"/>
    <property type="match status" value="1"/>
</dbReference>
<dbReference type="InterPro" id="IPR050352">
    <property type="entry name" value="ABCG_transporters"/>
</dbReference>
<dbReference type="EMBL" id="VICG01000012">
    <property type="protein sequence ID" value="KAA8566496.1"/>
    <property type="molecule type" value="Genomic_DNA"/>
</dbReference>
<feature type="transmembrane region" description="Helical" evidence="6">
    <location>
        <begin position="241"/>
        <end position="261"/>
    </location>
</feature>
<dbReference type="InterPro" id="IPR043926">
    <property type="entry name" value="ABCG_dom"/>
</dbReference>
<keyword evidence="5 6" id="KW-0472">Membrane</keyword>
<reference evidence="10 11" key="1">
    <citation type="submission" date="2019-06" db="EMBL/GenBank/DDBJ databases">
        <title>Genome Sequence of the Brown Rot Fungal Pathogen Monilinia fructicola.</title>
        <authorList>
            <person name="De Miccolis Angelini R.M."/>
            <person name="Landi L."/>
            <person name="Abate D."/>
            <person name="Pollastro S."/>
            <person name="Romanazzi G."/>
            <person name="Faretra F."/>
        </authorList>
    </citation>
    <scope>NUCLEOTIDE SEQUENCE [LARGE SCALE GENOMIC DNA]</scope>
    <source>
        <strain evidence="10 11">Mfrc123</strain>
    </source>
</reference>
<dbReference type="GO" id="GO:0016020">
    <property type="term" value="C:membrane"/>
    <property type="evidence" value="ECO:0007669"/>
    <property type="project" value="UniProtKB-SubCell"/>
</dbReference>
<comment type="caution">
    <text evidence="10">The sequence shown here is derived from an EMBL/GenBank/DDBJ whole genome shotgun (WGS) entry which is preliminary data.</text>
</comment>
<feature type="transmembrane region" description="Helical" evidence="6">
    <location>
        <begin position="433"/>
        <end position="454"/>
    </location>
</feature>
<dbReference type="AlphaFoldDB" id="A0A5M9JFK8"/>
<accession>A0A5M9JFK8</accession>
<name>A0A5M9JFK8_MONFR</name>
<dbReference type="Pfam" id="PF00005">
    <property type="entry name" value="ABC_tran"/>
    <property type="match status" value="1"/>
</dbReference>
<dbReference type="InterPro" id="IPR013525">
    <property type="entry name" value="ABC2_TM"/>
</dbReference>
<feature type="domain" description="ABC transporter" evidence="7">
    <location>
        <begin position="2"/>
        <end position="47"/>
    </location>
</feature>
<dbReference type="Pfam" id="PF01061">
    <property type="entry name" value="ABC2_membrane"/>
    <property type="match status" value="1"/>
</dbReference>
<dbReference type="Proteomes" id="UP000322873">
    <property type="component" value="Unassembled WGS sequence"/>
</dbReference>
<dbReference type="PANTHER" id="PTHR48041">
    <property type="entry name" value="ABC TRANSPORTER G FAMILY MEMBER 28"/>
    <property type="match status" value="1"/>
</dbReference>
<feature type="domain" description="ABC-2 type transporter transmembrane" evidence="8">
    <location>
        <begin position="192"/>
        <end position="390"/>
    </location>
</feature>
<evidence type="ECO:0000256" key="4">
    <source>
        <dbReference type="ARBA" id="ARBA00022989"/>
    </source>
</evidence>
<evidence type="ECO:0000313" key="10">
    <source>
        <dbReference type="EMBL" id="KAA8566496.1"/>
    </source>
</evidence>
<dbReference type="VEuPathDB" id="FungiDB:MFRU_042g00200"/>
<dbReference type="InterPro" id="IPR003439">
    <property type="entry name" value="ABC_transporter-like_ATP-bd"/>
</dbReference>
<feature type="transmembrane region" description="Helical" evidence="6">
    <location>
        <begin position="348"/>
        <end position="369"/>
    </location>
</feature>
<keyword evidence="3 6" id="KW-0812">Transmembrane</keyword>
<evidence type="ECO:0000313" key="11">
    <source>
        <dbReference type="Proteomes" id="UP000322873"/>
    </source>
</evidence>
<keyword evidence="2" id="KW-0813">Transport</keyword>
<proteinExistence type="predicted"/>
<dbReference type="GO" id="GO:0005524">
    <property type="term" value="F:ATP binding"/>
    <property type="evidence" value="ECO:0007669"/>
    <property type="project" value="InterPro"/>
</dbReference>
<dbReference type="InterPro" id="IPR027417">
    <property type="entry name" value="P-loop_NTPase"/>
</dbReference>
<gene>
    <name evidence="10" type="ORF">EYC84_009055</name>
</gene>
<comment type="subcellular location">
    <subcellularLocation>
        <location evidence="1">Membrane</location>
        <topology evidence="1">Multi-pass membrane protein</topology>
    </subcellularLocation>
</comment>
<feature type="transmembrane region" description="Helical" evidence="6">
    <location>
        <begin position="311"/>
        <end position="328"/>
    </location>
</feature>
<keyword evidence="11" id="KW-1185">Reference proteome</keyword>
<sequence length="477" mass="53149">MGLKDCADNLIGSDLIKGISGGEKRRVTIAVQILTDPRVLLLDEPTSGLDAFTASSIMEVLQGLAQEGRTLILTIHQSRSDTFKHFGSVLLLARGGYPVYAGKGSEMILHFDTLGHPCPTTTNPADFALDLITIDLQKSSREQATRSKVRDLITSWSSGDFAKAMNPTTISTPAELGSLVRKTSGFLSAYPILVHRALINFRRQPNLLIARIMQVLGLAIILALFFAPLKHDYYSVQNRLGFIQEFCAFYFVGMLQNVAVYPNEKDVFYRENDDGIYSVEAFFAQYTTLEIPFEIFTSFVFAILVDLAAGLPRNAQVFFVCFFQLLLYRELWREFSPKFNTLFAHTGFAVNLTSVFLAIAQFMSGILSINMPAFLQGVNYLSPIRYAIRNLAPYTLRGIKFTCTDAQRLPNGNCPISTGLEALELYDLNTDPLWNIVALGICTLVYRVLAYALLKGMRTHWGSFKKISSRNVDQVGA</sequence>
<evidence type="ECO:0000259" key="8">
    <source>
        <dbReference type="Pfam" id="PF01061"/>
    </source>
</evidence>
<dbReference type="GO" id="GO:0140359">
    <property type="term" value="F:ABC-type transporter activity"/>
    <property type="evidence" value="ECO:0007669"/>
    <property type="project" value="InterPro"/>
</dbReference>
<organism evidence="10 11">
    <name type="scientific">Monilinia fructicola</name>
    <name type="common">Brown rot fungus</name>
    <name type="synonym">Ciboria fructicola</name>
    <dbReference type="NCBI Taxonomy" id="38448"/>
    <lineage>
        <taxon>Eukaryota</taxon>
        <taxon>Fungi</taxon>
        <taxon>Dikarya</taxon>
        <taxon>Ascomycota</taxon>
        <taxon>Pezizomycotina</taxon>
        <taxon>Leotiomycetes</taxon>
        <taxon>Helotiales</taxon>
        <taxon>Sclerotiniaceae</taxon>
        <taxon>Monilinia</taxon>
    </lineage>
</organism>
<evidence type="ECO:0000256" key="2">
    <source>
        <dbReference type="ARBA" id="ARBA00022448"/>
    </source>
</evidence>
<dbReference type="GO" id="GO:0016887">
    <property type="term" value="F:ATP hydrolysis activity"/>
    <property type="evidence" value="ECO:0007669"/>
    <property type="project" value="InterPro"/>
</dbReference>
<evidence type="ECO:0000259" key="7">
    <source>
        <dbReference type="Pfam" id="PF00005"/>
    </source>
</evidence>
<dbReference type="PANTHER" id="PTHR48041:SF119">
    <property type="entry name" value="ROA1P"/>
    <property type="match status" value="1"/>
</dbReference>
<keyword evidence="4 6" id="KW-1133">Transmembrane helix</keyword>
<evidence type="ECO:0000259" key="9">
    <source>
        <dbReference type="Pfam" id="PF19055"/>
    </source>
</evidence>
<feature type="domain" description="ABC transporter family G" evidence="9">
    <location>
        <begin position="76"/>
        <end position="142"/>
    </location>
</feature>
<evidence type="ECO:0008006" key="12">
    <source>
        <dbReference type="Google" id="ProtNLM"/>
    </source>
</evidence>
<feature type="transmembrane region" description="Helical" evidence="6">
    <location>
        <begin position="282"/>
        <end position="305"/>
    </location>
</feature>
<dbReference type="Pfam" id="PF19055">
    <property type="entry name" value="ABC2_membrane_7"/>
    <property type="match status" value="1"/>
</dbReference>
<evidence type="ECO:0000256" key="5">
    <source>
        <dbReference type="ARBA" id="ARBA00023136"/>
    </source>
</evidence>
<feature type="transmembrane region" description="Helical" evidence="6">
    <location>
        <begin position="208"/>
        <end position="229"/>
    </location>
</feature>
<evidence type="ECO:0000256" key="3">
    <source>
        <dbReference type="ARBA" id="ARBA00022692"/>
    </source>
</evidence>
<protein>
    <recommendedName>
        <fullName evidence="12">ABC transporter domain-containing protein</fullName>
    </recommendedName>
</protein>
<evidence type="ECO:0000256" key="6">
    <source>
        <dbReference type="SAM" id="Phobius"/>
    </source>
</evidence>
<evidence type="ECO:0000256" key="1">
    <source>
        <dbReference type="ARBA" id="ARBA00004141"/>
    </source>
</evidence>